<evidence type="ECO:0000313" key="8">
    <source>
        <dbReference type="Proteomes" id="UP000429595"/>
    </source>
</evidence>
<comment type="subunit">
    <text evidence="5">Associates with stalled 50S ribosomal subunits. Binds to RqcP.</text>
</comment>
<dbReference type="PANTHER" id="PTHR15239">
    <property type="entry name" value="NUCLEAR EXPORT MEDIATOR FACTOR NEMF"/>
    <property type="match status" value="1"/>
</dbReference>
<dbReference type="InterPro" id="IPR051608">
    <property type="entry name" value="RQC_Subunit_NEMF"/>
</dbReference>
<dbReference type="Pfam" id="PF05833">
    <property type="entry name" value="NFACT_N"/>
    <property type="match status" value="1"/>
</dbReference>
<dbReference type="FunFam" id="2.30.310.10:FF:000004">
    <property type="entry name" value="Fibronectin-binding protein A"/>
    <property type="match status" value="1"/>
</dbReference>
<dbReference type="PANTHER" id="PTHR15239:SF6">
    <property type="entry name" value="RIBOSOME QUALITY CONTROL COMPLEX SUBUNIT NEMF"/>
    <property type="match status" value="1"/>
</dbReference>
<evidence type="ECO:0000256" key="4">
    <source>
        <dbReference type="ARBA" id="ARBA00022917"/>
    </source>
</evidence>
<evidence type="ECO:0000313" key="7">
    <source>
        <dbReference type="EMBL" id="KAB7707996.1"/>
    </source>
</evidence>
<keyword evidence="3 5" id="KW-0694">RNA-binding</keyword>
<evidence type="ECO:0000256" key="1">
    <source>
        <dbReference type="ARBA" id="ARBA00022555"/>
    </source>
</evidence>
<proteinExistence type="inferred from homology"/>
<keyword evidence="5" id="KW-0175">Coiled coil</keyword>
<dbReference type="EMBL" id="WEIO01000002">
    <property type="protein sequence ID" value="KAB7707996.1"/>
    <property type="molecule type" value="Genomic_DNA"/>
</dbReference>
<dbReference type="InterPro" id="IPR008532">
    <property type="entry name" value="NFACT_RNA-bd"/>
</dbReference>
<dbReference type="GO" id="GO:0000049">
    <property type="term" value="F:tRNA binding"/>
    <property type="evidence" value="ECO:0007669"/>
    <property type="project" value="UniProtKB-UniRule"/>
</dbReference>
<comment type="function">
    <text evidence="5">Key component of the ribosome quality control system (RQC), a ribosome-associated complex that mediates the extraction of incompletely synthesized nascent chains from stalled ribosomes and their subsequent degradation. RqcH recruits Ala-charged tRNA, and with RqcP directs the elongation of stalled nascent chains on 50S ribosomal subunits, leading to non-templated C-terminal alanine extensions (Ala tail). The Ala tail promotes nascent chain degradation. May add between 1 and at least 8 Ala residues. Binds to stalled 50S ribosomal subunits.</text>
</comment>
<dbReference type="Gene3D" id="3.40.970.40">
    <property type="entry name" value="fibrinogen binding protein from staphylococcus aureus domain like"/>
    <property type="match status" value="1"/>
</dbReference>
<protein>
    <recommendedName>
        <fullName evidence="5">Rqc2 homolog RqcH</fullName>
        <shortName evidence="5">RqcH</shortName>
    </recommendedName>
</protein>
<feature type="domain" description="NFACT RNA-binding" evidence="6">
    <location>
        <begin position="452"/>
        <end position="540"/>
    </location>
</feature>
<dbReference type="GO" id="GO:0043023">
    <property type="term" value="F:ribosomal large subunit binding"/>
    <property type="evidence" value="ECO:0007669"/>
    <property type="project" value="UniProtKB-UniRule"/>
</dbReference>
<evidence type="ECO:0000256" key="3">
    <source>
        <dbReference type="ARBA" id="ARBA00022884"/>
    </source>
</evidence>
<dbReference type="Gene3D" id="1.10.8.50">
    <property type="match status" value="1"/>
</dbReference>
<dbReference type="Gene3D" id="2.30.310.10">
    <property type="entry name" value="ibrinogen binding protein from staphylococcus aureus domain"/>
    <property type="match status" value="1"/>
</dbReference>
<evidence type="ECO:0000256" key="2">
    <source>
        <dbReference type="ARBA" id="ARBA00022730"/>
    </source>
</evidence>
<dbReference type="GO" id="GO:0072344">
    <property type="term" value="P:rescue of stalled ribosome"/>
    <property type="evidence" value="ECO:0007669"/>
    <property type="project" value="UniProtKB-UniRule"/>
</dbReference>
<dbReference type="Proteomes" id="UP000429595">
    <property type="component" value="Unassembled WGS sequence"/>
</dbReference>
<gene>
    <name evidence="5" type="primary">rqcH</name>
    <name evidence="7" type="ORF">F9802_04595</name>
</gene>
<feature type="coiled-coil region" evidence="5">
    <location>
        <begin position="284"/>
        <end position="322"/>
    </location>
</feature>
<organism evidence="7 8">
    <name type="scientific">Bacillus aerolatus</name>
    <dbReference type="NCBI Taxonomy" id="2653354"/>
    <lineage>
        <taxon>Bacteria</taxon>
        <taxon>Bacillati</taxon>
        <taxon>Bacillota</taxon>
        <taxon>Bacilli</taxon>
        <taxon>Bacillales</taxon>
        <taxon>Bacillaceae</taxon>
        <taxon>Bacillus</taxon>
    </lineage>
</organism>
<dbReference type="HAMAP" id="MF_00844_B">
    <property type="entry name" value="RqcH_B"/>
    <property type="match status" value="1"/>
</dbReference>
<keyword evidence="4 5" id="KW-0648">Protein biosynthesis</keyword>
<keyword evidence="8" id="KW-1185">Reference proteome</keyword>
<dbReference type="InterPro" id="IPR043682">
    <property type="entry name" value="RqcH_bacterial"/>
</dbReference>
<comment type="similarity">
    <text evidence="5">Belongs to the NEMF family.</text>
</comment>
<sequence length="568" mass="64580">MSFDGLFTRAITKELSEALQGGRVNKIHQPYKNETILIIRSKGKNHKLLLSAHPSYARVQLTEEPYENPKEPPLFCTMMRKHLEGAIVESIEQAGLDRLMIFHFKGKNEIGDVAYKQLYVEIMGRHSNIVLVDQQKGTIIDSIKHISAAVNSYRTVLPGYDYVFPPAQDKADPLAADQLDILRKVDFNSGRIDRQLVSGFAGLSPLIAKEIVFQSGMVNRETLPAAFIGEMNPIRQHEYTPVLIEHEQKSAFYLKDLQHLPGERKTFQSLSELLDRFYVGKATRDRVRQQANDVERLIKNEKEKNEAKLIKLEQTLKEAESADRFQLYGELLTAHLYAVEKGMEEIEVVNYYDETGGKIKIPLDPQKTPAENAQKLFSKYQKAKNAILAVNGQINSTKEEMTYFEHLLQQIESASPKDIEGIREELLEEGYIKAKSSKKKKPANSKPELERYEASDGTFIFVGKNNKQNDYLTNKFARRDEIWLHTKDIPGSHVVIRSEEPVEETILEAANLAAYFSKAKSSGSVPVDFTKVRHVKKPNGAKPGFVIYDNQQTVYVTPNEDLVLKLKK</sequence>
<reference evidence="7 8" key="1">
    <citation type="submission" date="2019-10" db="EMBL/GenBank/DDBJ databases">
        <title>Bacillus aerolatum sp. nov., isolated from bioaerosol of sport playgrounds.</title>
        <authorList>
            <person name="Chen P."/>
            <person name="Zhang G."/>
        </authorList>
    </citation>
    <scope>NUCLEOTIDE SEQUENCE [LARGE SCALE GENOMIC DNA]</scope>
    <source>
        <strain evidence="7 8">CX253</strain>
    </source>
</reference>
<evidence type="ECO:0000256" key="5">
    <source>
        <dbReference type="HAMAP-Rule" id="MF_00844"/>
    </source>
</evidence>
<dbReference type="RefSeq" id="WP_152149983.1">
    <property type="nucleotide sequence ID" value="NZ_WEIO01000002.1"/>
</dbReference>
<dbReference type="GO" id="GO:0019843">
    <property type="term" value="F:rRNA binding"/>
    <property type="evidence" value="ECO:0007669"/>
    <property type="project" value="UniProtKB-UniRule"/>
</dbReference>
<keyword evidence="2 5" id="KW-0699">rRNA-binding</keyword>
<accession>A0A6I1FNK0</accession>
<name>A0A6I1FNK0_9BACI</name>
<dbReference type="AlphaFoldDB" id="A0A6I1FNK0"/>
<keyword evidence="1 5" id="KW-0820">tRNA-binding</keyword>
<comment type="caution">
    <text evidence="7">The sequence shown here is derived from an EMBL/GenBank/DDBJ whole genome shotgun (WGS) entry which is preliminary data.</text>
</comment>
<evidence type="ECO:0000259" key="6">
    <source>
        <dbReference type="Pfam" id="PF05670"/>
    </source>
</evidence>
<dbReference type="GO" id="GO:1990112">
    <property type="term" value="C:RQC complex"/>
    <property type="evidence" value="ECO:0007669"/>
    <property type="project" value="TreeGrafter"/>
</dbReference>
<dbReference type="Pfam" id="PF05670">
    <property type="entry name" value="NFACT-R_1"/>
    <property type="match status" value="1"/>
</dbReference>